<accession>A0ABM1BDX3</accession>
<evidence type="ECO:0000256" key="6">
    <source>
        <dbReference type="ARBA" id="ARBA00016366"/>
    </source>
</evidence>
<dbReference type="InterPro" id="IPR050180">
    <property type="entry name" value="RNR_Ribonuclease"/>
</dbReference>
<dbReference type="SUPFAM" id="SSF50249">
    <property type="entry name" value="Nucleic acid-binding proteins"/>
    <property type="match status" value="3"/>
</dbReference>
<dbReference type="RefSeq" id="XP_013780030.1">
    <property type="nucleotide sequence ID" value="XM_013924576.2"/>
</dbReference>
<evidence type="ECO:0000256" key="14">
    <source>
        <dbReference type="RuleBase" id="RU003901"/>
    </source>
</evidence>
<protein>
    <recommendedName>
        <fullName evidence="6">DIS3-like exonuclease 1</fullName>
        <ecNumber evidence="5">3.1.13.1</ecNumber>
    </recommendedName>
</protein>
<dbReference type="Gene3D" id="2.40.50.700">
    <property type="match status" value="1"/>
</dbReference>
<keyword evidence="12" id="KW-0460">Magnesium</keyword>
<dbReference type="InterPro" id="IPR001900">
    <property type="entry name" value="RNase_II/R"/>
</dbReference>
<dbReference type="InterPro" id="IPR041505">
    <property type="entry name" value="Dis3_CSD2"/>
</dbReference>
<dbReference type="Pfam" id="PF17216">
    <property type="entry name" value="Rrp44_CSD1"/>
    <property type="match status" value="1"/>
</dbReference>
<evidence type="ECO:0000256" key="5">
    <source>
        <dbReference type="ARBA" id="ARBA00012163"/>
    </source>
</evidence>
<keyword evidence="9" id="KW-0378">Hydrolase</keyword>
<dbReference type="Gene3D" id="2.40.50.690">
    <property type="match status" value="1"/>
</dbReference>
<evidence type="ECO:0000256" key="8">
    <source>
        <dbReference type="ARBA" id="ARBA00022722"/>
    </source>
</evidence>
<comment type="catalytic activity">
    <reaction evidence="1">
        <text>Exonucleolytic cleavage in the 3'- to 5'-direction to yield nucleoside 5'-phosphates.</text>
        <dbReference type="EC" id="3.1.13.1"/>
    </reaction>
</comment>
<dbReference type="PROSITE" id="PS01175">
    <property type="entry name" value="RIBONUCLEASE_II"/>
    <property type="match status" value="1"/>
</dbReference>
<evidence type="ECO:0000256" key="3">
    <source>
        <dbReference type="ARBA" id="ARBA00004496"/>
    </source>
</evidence>
<evidence type="ECO:0000256" key="2">
    <source>
        <dbReference type="ARBA" id="ARBA00001946"/>
    </source>
</evidence>
<dbReference type="InterPro" id="IPR022966">
    <property type="entry name" value="RNase_II/R_CS"/>
</dbReference>
<dbReference type="GeneID" id="106464435"/>
<evidence type="ECO:0000313" key="17">
    <source>
        <dbReference type="RefSeq" id="XP_013780030.1"/>
    </source>
</evidence>
<dbReference type="Proteomes" id="UP000694941">
    <property type="component" value="Unplaced"/>
</dbReference>
<name>A0ABM1BDX3_LIMPO</name>
<dbReference type="InterPro" id="IPR012340">
    <property type="entry name" value="NA-bd_OB-fold"/>
</dbReference>
<dbReference type="InterPro" id="IPR033771">
    <property type="entry name" value="Rrp44_CSD1"/>
</dbReference>
<evidence type="ECO:0000256" key="4">
    <source>
        <dbReference type="ARBA" id="ARBA00005785"/>
    </source>
</evidence>
<evidence type="ECO:0000256" key="12">
    <source>
        <dbReference type="ARBA" id="ARBA00022842"/>
    </source>
</evidence>
<keyword evidence="7" id="KW-0963">Cytoplasm</keyword>
<dbReference type="PANTHER" id="PTHR23355">
    <property type="entry name" value="RIBONUCLEASE"/>
    <property type="match status" value="1"/>
</dbReference>
<sequence length="1057" mass="120778">MSCCLLDSNLVKIEKRINAKLRGKTVSFVREKYLRGDVYCHSPVCLHGCITETATRIGHLPTQATHYVIPAFDIICNFLEILELPEIKGIIFVQSALNRVLIDIGKRHYKKALSIIRDPRKECVAFLDELHKDTYIEKENGHGSKEILHCATFRTAVWYHEHLQGKIPIIIVTEDPQVIEKYENQTLGVFVISFRNYLEEFWPDLEQVLDLFDSLQTIAQTASEIKTSGGTSEYSNYLSSEGLHAGLKSGRYFQGQLRVNKNNSGKEAFVSVYWLSSRECGDILIEGMKNRNRAIHSDEVVIDLMPKSEWKSRNQILTNNTKEESVNGEENKKSTKIMPVGRVVGVLQRRWRNYVACLPDEEDYNIANRKLGGRILVIPYDCRIPKIRITTKQAVNFQNKRIVVRIDSWERDSQYPNGHFVRILGEIGDLETEIAAILVEHEISVSSFSKGLLEELPTTTDNSPWKIEESEISKRKDLRKSHLVFSIDPVGCEDVDDTLSVKELPDGGVELGVHIADVTHFVKPLSLTDIEARSRGVTVYLADRRYDMLPPLLSGDLCSLLGQTDRYTVSVMWEFDPHFELRKVWFGRTIICSAYKMFYEAAQDILNGKSLEEMQSTIPELKKFSNTVMVEKFEELKEALIKLTAIGRILKKRRLQSGALELDSLEVQFEFDSSYTHQVETVKSKEHLEVHETVAECMIFANFWVGKKISEVFPHQALLRHHPPPRSEDLEELKLCAAVKGFQILTNSNRSLAVSLDEAVDPKDPIVNKVLRMLATRAMSQARYFSTGSYSLEDFYHYGLGLNRYTHFTSPIRRYADILVHRLLLSAIEEHYNSNKLLSNTDLQELCEHINERNRAAQKAQKISVELFQVLYFQKNALDDTLCIAEGVIYSFCTNGILVYIPKFGVKGPLHLYKKDGQVAVVTNKGVEWMAGHLERSQKAVTVVSPTFTYRQTYQLFDHLTVRIEVQSARAHPATLSFQLIDCKSQISNMERYSEKPCQNSQLVEEVISSIVVKEEKPVEQQVKSQETYKQTSLYSLFQKLKDMSLQPVNISCTSSE</sequence>
<evidence type="ECO:0000256" key="1">
    <source>
        <dbReference type="ARBA" id="ARBA00001849"/>
    </source>
</evidence>
<keyword evidence="11" id="KW-0269">Exonuclease</keyword>
<keyword evidence="16" id="KW-1185">Reference proteome</keyword>
<keyword evidence="8" id="KW-0540">Nuclease</keyword>
<evidence type="ECO:0000259" key="15">
    <source>
        <dbReference type="SMART" id="SM00955"/>
    </source>
</evidence>
<dbReference type="EC" id="3.1.13.1" evidence="5"/>
<evidence type="ECO:0000313" key="16">
    <source>
        <dbReference type="Proteomes" id="UP000694941"/>
    </source>
</evidence>
<evidence type="ECO:0000256" key="9">
    <source>
        <dbReference type="ARBA" id="ARBA00022801"/>
    </source>
</evidence>
<reference evidence="17" key="1">
    <citation type="submission" date="2025-08" db="UniProtKB">
        <authorList>
            <consortium name="RefSeq"/>
        </authorList>
    </citation>
    <scope>IDENTIFICATION</scope>
    <source>
        <tissue evidence="17">Muscle</tissue>
    </source>
</reference>
<proteinExistence type="inferred from homology"/>
<comment type="subcellular location">
    <subcellularLocation>
        <location evidence="3">Cytoplasm</location>
    </subcellularLocation>
</comment>
<keyword evidence="10" id="KW-0271">Exosome</keyword>
<dbReference type="Gene3D" id="3.40.50.1010">
    <property type="entry name" value="5'-nuclease"/>
    <property type="match status" value="1"/>
</dbReference>
<evidence type="ECO:0000256" key="7">
    <source>
        <dbReference type="ARBA" id="ARBA00022490"/>
    </source>
</evidence>
<comment type="similarity">
    <text evidence="4 14">Belongs to the RNR ribonuclease family.</text>
</comment>
<dbReference type="Gene3D" id="2.40.50.140">
    <property type="entry name" value="Nucleic acid-binding proteins"/>
    <property type="match status" value="1"/>
</dbReference>
<feature type="domain" description="RNB" evidence="15">
    <location>
        <begin position="475"/>
        <end position="830"/>
    </location>
</feature>
<gene>
    <name evidence="17" type="primary">LOC106464435</name>
</gene>
<dbReference type="Pfam" id="PF17849">
    <property type="entry name" value="OB_Dis3"/>
    <property type="match status" value="1"/>
</dbReference>
<evidence type="ECO:0000256" key="13">
    <source>
        <dbReference type="ARBA" id="ARBA00022884"/>
    </source>
</evidence>
<evidence type="ECO:0000256" key="10">
    <source>
        <dbReference type="ARBA" id="ARBA00022835"/>
    </source>
</evidence>
<organism evidence="16 17">
    <name type="scientific">Limulus polyphemus</name>
    <name type="common">Atlantic horseshoe crab</name>
    <dbReference type="NCBI Taxonomy" id="6850"/>
    <lineage>
        <taxon>Eukaryota</taxon>
        <taxon>Metazoa</taxon>
        <taxon>Ecdysozoa</taxon>
        <taxon>Arthropoda</taxon>
        <taxon>Chelicerata</taxon>
        <taxon>Merostomata</taxon>
        <taxon>Xiphosura</taxon>
        <taxon>Limulidae</taxon>
        <taxon>Limulus</taxon>
    </lineage>
</organism>
<comment type="cofactor">
    <cofactor evidence="2">
        <name>Mg(2+)</name>
        <dbReference type="ChEBI" id="CHEBI:18420"/>
    </cofactor>
</comment>
<evidence type="ECO:0000256" key="11">
    <source>
        <dbReference type="ARBA" id="ARBA00022839"/>
    </source>
</evidence>
<dbReference type="SMART" id="SM00955">
    <property type="entry name" value="RNB"/>
    <property type="match status" value="1"/>
</dbReference>
<keyword evidence="13" id="KW-0694">RNA-binding</keyword>
<dbReference type="Pfam" id="PF00773">
    <property type="entry name" value="RNB"/>
    <property type="match status" value="1"/>
</dbReference>
<dbReference type="PANTHER" id="PTHR23355:SF30">
    <property type="entry name" value="DIS3-LIKE EXONUCLEASE 1"/>
    <property type="match status" value="1"/>
</dbReference>